<proteinExistence type="predicted"/>
<protein>
    <submittedName>
        <fullName evidence="7">Na+-driven multidrug efflux pump</fullName>
    </submittedName>
</protein>
<feature type="transmembrane region" description="Helical" evidence="6">
    <location>
        <begin position="354"/>
        <end position="375"/>
    </location>
</feature>
<dbReference type="PANTHER" id="PTHR30250">
    <property type="entry name" value="PST FAMILY PREDICTED COLANIC ACID TRANSPORTER"/>
    <property type="match status" value="1"/>
</dbReference>
<feature type="transmembrane region" description="Helical" evidence="6">
    <location>
        <begin position="381"/>
        <end position="400"/>
    </location>
</feature>
<keyword evidence="5 6" id="KW-0472">Membrane</keyword>
<dbReference type="PANTHER" id="PTHR30250:SF26">
    <property type="entry name" value="PSMA PROTEIN"/>
    <property type="match status" value="1"/>
</dbReference>
<feature type="transmembrane region" description="Helical" evidence="6">
    <location>
        <begin position="421"/>
        <end position="438"/>
    </location>
</feature>
<reference evidence="8" key="1">
    <citation type="submission" date="2016-11" db="EMBL/GenBank/DDBJ databases">
        <authorList>
            <person name="Varghese N."/>
            <person name="Submissions S."/>
        </authorList>
    </citation>
    <scope>NUCLEOTIDE SEQUENCE [LARGE SCALE GENOMIC DNA]</scope>
    <source>
        <strain evidence="8">DSM 26884</strain>
    </source>
</reference>
<keyword evidence="8" id="KW-1185">Reference proteome</keyword>
<dbReference type="AlphaFoldDB" id="A0A1M6HJT0"/>
<feature type="transmembrane region" description="Helical" evidence="6">
    <location>
        <begin position="136"/>
        <end position="157"/>
    </location>
</feature>
<evidence type="ECO:0000256" key="5">
    <source>
        <dbReference type="ARBA" id="ARBA00023136"/>
    </source>
</evidence>
<dbReference type="InterPro" id="IPR050833">
    <property type="entry name" value="Poly_Biosynth_Transport"/>
</dbReference>
<feature type="transmembrane region" description="Helical" evidence="6">
    <location>
        <begin position="102"/>
        <end position="124"/>
    </location>
</feature>
<feature type="transmembrane region" description="Helical" evidence="6">
    <location>
        <begin position="25"/>
        <end position="48"/>
    </location>
</feature>
<evidence type="ECO:0000256" key="2">
    <source>
        <dbReference type="ARBA" id="ARBA00022475"/>
    </source>
</evidence>
<organism evidence="7 8">
    <name type="scientific">Bacteroides stercorirosoris</name>
    <dbReference type="NCBI Taxonomy" id="871324"/>
    <lineage>
        <taxon>Bacteria</taxon>
        <taxon>Pseudomonadati</taxon>
        <taxon>Bacteroidota</taxon>
        <taxon>Bacteroidia</taxon>
        <taxon>Bacteroidales</taxon>
        <taxon>Bacteroidaceae</taxon>
        <taxon>Bacteroides</taxon>
    </lineage>
</organism>
<evidence type="ECO:0000256" key="3">
    <source>
        <dbReference type="ARBA" id="ARBA00022692"/>
    </source>
</evidence>
<name>A0A1M6HJT0_9BACE</name>
<accession>A0A1M6HJT0</accession>
<keyword evidence="2" id="KW-1003">Cell membrane</keyword>
<evidence type="ECO:0000256" key="4">
    <source>
        <dbReference type="ARBA" id="ARBA00022989"/>
    </source>
</evidence>
<keyword evidence="4 6" id="KW-1133">Transmembrane helix</keyword>
<sequence>MLITIFSSRVVLQTLGIEGFGTYNIIYGIVTLFLFIQSSLNTATLRFISSSIAIYCEKEQVKIFNSSFQVTIALSLLILLLLETVGLYLINNVLNIGVEYRGISNFCYQVCVLSYVFQMLRIPFTSLVVSHERMSFYAIISIVESICKLLAAFLLFFSGDSKLVDYCVYISASTFICTAITIIYSVISFSTCRIYIMRNDVDYLEKILVFSGWTTLSSFSNSVSQQGGNILMNIYSGVIANAAWGIAHQVNTAFAALAASLQTAFSPQINKSYAERDIKGLMTLVSRSSSIAYYMVLFLSVPIICNVDFILDFWLVTPPDFSGKFCVFIILFQMIDTMQAPFNTLIFATGKVKVYNIWLSLILILNVIISAILLSKGYSPVFVPITMFVLNGITGLLRFLHINLYLRIEIKDYFTNYLSRMLLVTIVCFVTSYVFIFVCDKLMLGGLIKFLISAILTIFIVFLLGFSKADKHKLLGILKG</sequence>
<feature type="transmembrane region" description="Helical" evidence="6">
    <location>
        <begin position="444"/>
        <end position="466"/>
    </location>
</feature>
<comment type="subcellular location">
    <subcellularLocation>
        <location evidence="1">Cell membrane</location>
        <topology evidence="1">Multi-pass membrane protein</topology>
    </subcellularLocation>
</comment>
<dbReference type="Proteomes" id="UP000184192">
    <property type="component" value="Unassembled WGS sequence"/>
</dbReference>
<gene>
    <name evidence="7" type="ORF">SAMN05444350_118109</name>
</gene>
<evidence type="ECO:0000313" key="7">
    <source>
        <dbReference type="EMBL" id="SHJ22463.1"/>
    </source>
</evidence>
<feature type="transmembrane region" description="Helical" evidence="6">
    <location>
        <begin position="169"/>
        <end position="189"/>
    </location>
</feature>
<dbReference type="GO" id="GO:0015297">
    <property type="term" value="F:antiporter activity"/>
    <property type="evidence" value="ECO:0007669"/>
    <property type="project" value="InterPro"/>
</dbReference>
<feature type="transmembrane region" description="Helical" evidence="6">
    <location>
        <begin position="321"/>
        <end position="342"/>
    </location>
</feature>
<evidence type="ECO:0000313" key="8">
    <source>
        <dbReference type="Proteomes" id="UP000184192"/>
    </source>
</evidence>
<evidence type="ECO:0000256" key="6">
    <source>
        <dbReference type="SAM" id="Phobius"/>
    </source>
</evidence>
<dbReference type="EMBL" id="FQZN01000018">
    <property type="protein sequence ID" value="SHJ22463.1"/>
    <property type="molecule type" value="Genomic_DNA"/>
</dbReference>
<keyword evidence="3 6" id="KW-0812">Transmembrane</keyword>
<dbReference type="GO" id="GO:0042910">
    <property type="term" value="F:xenobiotic transmembrane transporter activity"/>
    <property type="evidence" value="ECO:0007669"/>
    <property type="project" value="InterPro"/>
</dbReference>
<dbReference type="InterPro" id="IPR002528">
    <property type="entry name" value="MATE_fam"/>
</dbReference>
<dbReference type="GO" id="GO:0005886">
    <property type="term" value="C:plasma membrane"/>
    <property type="evidence" value="ECO:0007669"/>
    <property type="project" value="UniProtKB-SubCell"/>
</dbReference>
<feature type="transmembrane region" description="Helical" evidence="6">
    <location>
        <begin position="291"/>
        <end position="315"/>
    </location>
</feature>
<evidence type="ECO:0000256" key="1">
    <source>
        <dbReference type="ARBA" id="ARBA00004651"/>
    </source>
</evidence>
<feature type="transmembrane region" description="Helical" evidence="6">
    <location>
        <begin position="68"/>
        <end position="90"/>
    </location>
</feature>
<dbReference type="Pfam" id="PF01554">
    <property type="entry name" value="MatE"/>
    <property type="match status" value="1"/>
</dbReference>